<feature type="compositionally biased region" description="Polar residues" evidence="1">
    <location>
        <begin position="241"/>
        <end position="253"/>
    </location>
</feature>
<dbReference type="OrthoDB" id="10665184at2759"/>
<feature type="region of interest" description="Disordered" evidence="1">
    <location>
        <begin position="267"/>
        <end position="339"/>
    </location>
</feature>
<accession>A0A1J4K4U5</accession>
<proteinExistence type="predicted"/>
<evidence type="ECO:0000256" key="1">
    <source>
        <dbReference type="SAM" id="MobiDB-lite"/>
    </source>
</evidence>
<dbReference type="SUPFAM" id="SSF48464">
    <property type="entry name" value="ENTH/VHS domain"/>
    <property type="match status" value="1"/>
</dbReference>
<organism evidence="2 3">
    <name type="scientific">Tritrichomonas foetus</name>
    <dbReference type="NCBI Taxonomy" id="1144522"/>
    <lineage>
        <taxon>Eukaryota</taxon>
        <taxon>Metamonada</taxon>
        <taxon>Parabasalia</taxon>
        <taxon>Tritrichomonadida</taxon>
        <taxon>Tritrichomonadidae</taxon>
        <taxon>Tritrichomonas</taxon>
    </lineage>
</organism>
<protein>
    <recommendedName>
        <fullName evidence="4">ENTH domain-containing protein</fullName>
    </recommendedName>
</protein>
<feature type="compositionally biased region" description="Low complexity" evidence="1">
    <location>
        <begin position="219"/>
        <end position="234"/>
    </location>
</feature>
<evidence type="ECO:0000313" key="3">
    <source>
        <dbReference type="Proteomes" id="UP000179807"/>
    </source>
</evidence>
<feature type="compositionally biased region" description="Acidic residues" evidence="1">
    <location>
        <begin position="165"/>
        <end position="174"/>
    </location>
</feature>
<evidence type="ECO:0000313" key="2">
    <source>
        <dbReference type="EMBL" id="OHT06473.1"/>
    </source>
</evidence>
<dbReference type="RefSeq" id="XP_068359609.1">
    <property type="nucleotide sequence ID" value="XM_068504398.1"/>
</dbReference>
<comment type="caution">
    <text evidence="2">The sequence shown here is derived from an EMBL/GenBank/DDBJ whole genome shotgun (WGS) entry which is preliminary data.</text>
</comment>
<dbReference type="Gene3D" id="1.25.40.90">
    <property type="match status" value="1"/>
</dbReference>
<feature type="region of interest" description="Disordered" evidence="1">
    <location>
        <begin position="157"/>
        <end position="195"/>
    </location>
</feature>
<dbReference type="EMBL" id="MLAK01000725">
    <property type="protein sequence ID" value="OHT06473.1"/>
    <property type="molecule type" value="Genomic_DNA"/>
</dbReference>
<evidence type="ECO:0008006" key="4">
    <source>
        <dbReference type="Google" id="ProtNLM"/>
    </source>
</evidence>
<dbReference type="AlphaFoldDB" id="A0A1J4K4U5"/>
<sequence>MQHIQQNKTSNSISIKSLVRQITRENSTAINPRLVQAAINFSMNSENARTLAGCLIDAIDNKASHSFAVYKCLFVIEACLQNDTNKSQPFYQIMRTFAPDIRLITVLSFEGKSCQLRPQIHRTALSIYNYLVHSRPIRAEEFEAAVQQTFHRPLVAAPSDSQNDAQEDNSDSENDIWGGNNSPSSESHENSSADQQAGGVFDMLSENEIFVNPSQPNKPTFQQQANPFNNQPSFAKVGNPPNIQNSQNRNGVQTQNKNDIFDIFSKAPPQNPSVINPNPSTINQNPSTINQNPSAINQNPSTINQNPSAINQNPSAMIQNPYSVPQDKNQQSPANSMSDSFVFNQDKFTQSNPFIQQSQSNDPFLNQQNQQKQVENPFIQQNNSNNVQNSDYPFNNSNKSNNFSDFNNFNDLSKRPVFQNPSDDPFSTINCGAPVQKVKNDDPFAKLSENLASSKNEDNMNPFEQSQKSTEKINYSILNYTKAEIDAVFANQTPSISDPFYDIPTDHFSHAS</sequence>
<reference evidence="2" key="1">
    <citation type="submission" date="2016-10" db="EMBL/GenBank/DDBJ databases">
        <authorList>
            <person name="Benchimol M."/>
            <person name="Almeida L.G."/>
            <person name="Vasconcelos A.T."/>
            <person name="Perreira-Neves A."/>
            <person name="Rosa I.A."/>
            <person name="Tasca T."/>
            <person name="Bogo M.R."/>
            <person name="de Souza W."/>
        </authorList>
    </citation>
    <scope>NUCLEOTIDE SEQUENCE [LARGE SCALE GENOMIC DNA]</scope>
    <source>
        <strain evidence="2">K</strain>
    </source>
</reference>
<dbReference type="InterPro" id="IPR008942">
    <property type="entry name" value="ENTH_VHS"/>
</dbReference>
<dbReference type="VEuPathDB" id="TrichDB:TRFO_25501"/>
<dbReference type="Proteomes" id="UP000179807">
    <property type="component" value="Unassembled WGS sequence"/>
</dbReference>
<gene>
    <name evidence="2" type="ORF">TRFO_25501</name>
</gene>
<name>A0A1J4K4U5_9EUKA</name>
<dbReference type="GeneID" id="94839102"/>
<keyword evidence="3" id="KW-1185">Reference proteome</keyword>
<feature type="compositionally biased region" description="Polar residues" evidence="1">
    <location>
        <begin position="272"/>
        <end position="339"/>
    </location>
</feature>
<feature type="region of interest" description="Disordered" evidence="1">
    <location>
        <begin position="210"/>
        <end position="253"/>
    </location>
</feature>